<dbReference type="AlphaFoldDB" id="A0A7J6DUN9"/>
<dbReference type="InterPro" id="IPR001087">
    <property type="entry name" value="GDSL"/>
</dbReference>
<organism evidence="5 6">
    <name type="scientific">Cannabis sativa</name>
    <name type="common">Hemp</name>
    <name type="synonym">Marijuana</name>
    <dbReference type="NCBI Taxonomy" id="3483"/>
    <lineage>
        <taxon>Eukaryota</taxon>
        <taxon>Viridiplantae</taxon>
        <taxon>Streptophyta</taxon>
        <taxon>Embryophyta</taxon>
        <taxon>Tracheophyta</taxon>
        <taxon>Spermatophyta</taxon>
        <taxon>Magnoliopsida</taxon>
        <taxon>eudicotyledons</taxon>
        <taxon>Gunneridae</taxon>
        <taxon>Pentapetalae</taxon>
        <taxon>rosids</taxon>
        <taxon>fabids</taxon>
        <taxon>Rosales</taxon>
        <taxon>Cannabaceae</taxon>
        <taxon>Cannabis</taxon>
    </lineage>
</organism>
<gene>
    <name evidence="5" type="ORF">G4B88_026700</name>
</gene>
<reference evidence="5 6" key="1">
    <citation type="journal article" date="2020" name="bioRxiv">
        <title>Sequence and annotation of 42 cannabis genomes reveals extensive copy number variation in cannabinoid synthesis and pathogen resistance genes.</title>
        <authorList>
            <person name="Mckernan K.J."/>
            <person name="Helbert Y."/>
            <person name="Kane L.T."/>
            <person name="Ebling H."/>
            <person name="Zhang L."/>
            <person name="Liu B."/>
            <person name="Eaton Z."/>
            <person name="Mclaughlin S."/>
            <person name="Kingan S."/>
            <person name="Baybayan P."/>
            <person name="Concepcion G."/>
            <person name="Jordan M."/>
            <person name="Riva A."/>
            <person name="Barbazuk W."/>
            <person name="Harkins T."/>
        </authorList>
    </citation>
    <scope>NUCLEOTIDE SEQUENCE [LARGE SCALE GENOMIC DNA]</scope>
    <source>
        <strain evidence="6">cv. Jamaican Lion 4</strain>
        <tissue evidence="5">Leaf</tissue>
    </source>
</reference>
<dbReference type="Pfam" id="PF00657">
    <property type="entry name" value="Lipase_GDSL"/>
    <property type="match status" value="1"/>
</dbReference>
<dbReference type="EMBL" id="JAATIQ010000618">
    <property type="protein sequence ID" value="KAF4349822.1"/>
    <property type="molecule type" value="Genomic_DNA"/>
</dbReference>
<dbReference type="GO" id="GO:0016042">
    <property type="term" value="P:lipid catabolic process"/>
    <property type="evidence" value="ECO:0007669"/>
    <property type="project" value="UniProtKB-KW"/>
</dbReference>
<keyword evidence="4" id="KW-1133">Transmembrane helix</keyword>
<keyword evidence="4" id="KW-0472">Membrane</keyword>
<dbReference type="Proteomes" id="UP000583929">
    <property type="component" value="Unassembled WGS sequence"/>
</dbReference>
<keyword evidence="3" id="KW-0442">Lipid degradation</keyword>
<evidence type="ECO:0000313" key="6">
    <source>
        <dbReference type="Proteomes" id="UP000583929"/>
    </source>
</evidence>
<accession>A0A7J6DUN9</accession>
<dbReference type="PANTHER" id="PTHR45648">
    <property type="entry name" value="GDSL LIPASE/ACYLHYDROLASE FAMILY PROTEIN (AFU_ORTHOLOGUE AFUA_4G14700)"/>
    <property type="match status" value="1"/>
</dbReference>
<evidence type="ECO:0000256" key="1">
    <source>
        <dbReference type="ARBA" id="ARBA00008668"/>
    </source>
</evidence>
<dbReference type="CDD" id="cd01837">
    <property type="entry name" value="SGNH_plant_lipase_like"/>
    <property type="match status" value="1"/>
</dbReference>
<comment type="similarity">
    <text evidence="1">Belongs to the 'GDSL' lipolytic enzyme family.</text>
</comment>
<dbReference type="Gene3D" id="3.40.50.1110">
    <property type="entry name" value="SGNH hydrolase"/>
    <property type="match status" value="1"/>
</dbReference>
<dbReference type="SUPFAM" id="SSF52266">
    <property type="entry name" value="SGNH hydrolase"/>
    <property type="match status" value="1"/>
</dbReference>
<keyword evidence="2" id="KW-0378">Hydrolase</keyword>
<protein>
    <recommendedName>
        <fullName evidence="7">GDSL esterase/lipase</fullName>
    </recommendedName>
</protein>
<dbReference type="GO" id="GO:0016788">
    <property type="term" value="F:hydrolase activity, acting on ester bonds"/>
    <property type="evidence" value="ECO:0007669"/>
    <property type="project" value="InterPro"/>
</dbReference>
<evidence type="ECO:0000256" key="4">
    <source>
        <dbReference type="SAM" id="Phobius"/>
    </source>
</evidence>
<keyword evidence="4" id="KW-0812">Transmembrane</keyword>
<feature type="transmembrane region" description="Helical" evidence="4">
    <location>
        <begin position="12"/>
        <end position="32"/>
    </location>
</feature>
<proteinExistence type="inferred from homology"/>
<sequence length="375" mass="41661">MVMASKNNSNIFSMGSLLFFFYIIFNLFQYSFSEAQNNMATPAMYVFGDSLVDVGNNNHLLLSLAKANFPHNGVDFPGKTATGRFCNGRNTADFLAEKVGLPSSPPYLSLLKSKENTVLLINGTSFASGGAGIFNGTDEVYRQSLPLTKQVEYYSIVHDKLVQQLGSTSAEQHLSKSLFTIVIGSNDLFGYFGSSKLRNRTTPQEYVEEMIVTLKEQLKKLHSYGARKFIVTGVGPIGCCPAQRRKSSSGDCFQEMNDWAIKYNDGLKSTLGELKSVLNNISYSYFETYDVLNNLVQQPASYGFTEVKSACCGLGKFRSESPCLPIAKYCSNRRGHVFWDLYHPTEATHSILSDYIFDGPPKYIFPLSVKQLVAL</sequence>
<name>A0A7J6DUN9_CANSA</name>
<evidence type="ECO:0000256" key="2">
    <source>
        <dbReference type="ARBA" id="ARBA00022801"/>
    </source>
</evidence>
<dbReference type="InterPro" id="IPR035669">
    <property type="entry name" value="SGNH_plant_lipase-like"/>
</dbReference>
<evidence type="ECO:0000256" key="3">
    <source>
        <dbReference type="ARBA" id="ARBA00022963"/>
    </source>
</evidence>
<comment type="caution">
    <text evidence="5">The sequence shown here is derived from an EMBL/GenBank/DDBJ whole genome shotgun (WGS) entry which is preliminary data.</text>
</comment>
<dbReference type="InterPro" id="IPR051058">
    <property type="entry name" value="GDSL_Est/Lipase"/>
</dbReference>
<dbReference type="PANTHER" id="PTHR45648:SF106">
    <property type="entry name" value="ANTHER-SPECIFIC PROLINE-RICH PROTEIN APG"/>
    <property type="match status" value="1"/>
</dbReference>
<keyword evidence="6" id="KW-1185">Reference proteome</keyword>
<evidence type="ECO:0000313" key="5">
    <source>
        <dbReference type="EMBL" id="KAF4349822.1"/>
    </source>
</evidence>
<dbReference type="InterPro" id="IPR036514">
    <property type="entry name" value="SGNH_hydro_sf"/>
</dbReference>
<evidence type="ECO:0008006" key="7">
    <source>
        <dbReference type="Google" id="ProtNLM"/>
    </source>
</evidence>
<keyword evidence="3" id="KW-0443">Lipid metabolism</keyword>